<dbReference type="Proteomes" id="UP000815677">
    <property type="component" value="Unassembled WGS sequence"/>
</dbReference>
<name>A0ABQ0MCU9_MYCCL</name>
<dbReference type="SUPFAM" id="SSF57716">
    <property type="entry name" value="Glucocorticoid receptor-like (DNA-binding domain)"/>
    <property type="match status" value="1"/>
</dbReference>
<evidence type="ECO:0008006" key="4">
    <source>
        <dbReference type="Google" id="ProtNLM"/>
    </source>
</evidence>
<feature type="region of interest" description="Disordered" evidence="1">
    <location>
        <begin position="110"/>
        <end position="129"/>
    </location>
</feature>
<dbReference type="InterPro" id="IPR013088">
    <property type="entry name" value="Znf_NHR/GATA"/>
</dbReference>
<dbReference type="EMBL" id="DF849994">
    <property type="protein sequence ID" value="GAT61175.1"/>
    <property type="molecule type" value="Genomic_DNA"/>
</dbReference>
<accession>A0ABQ0MCU9</accession>
<keyword evidence="3" id="KW-1185">Reference proteome</keyword>
<feature type="region of interest" description="Disordered" evidence="1">
    <location>
        <begin position="30"/>
        <end position="51"/>
    </location>
</feature>
<evidence type="ECO:0000256" key="1">
    <source>
        <dbReference type="SAM" id="MobiDB-lite"/>
    </source>
</evidence>
<organism evidence="2 3">
    <name type="scientific">Mycena chlorophos</name>
    <name type="common">Agaric fungus</name>
    <name type="synonym">Agaricus chlorophos</name>
    <dbReference type="NCBI Taxonomy" id="658473"/>
    <lineage>
        <taxon>Eukaryota</taxon>
        <taxon>Fungi</taxon>
        <taxon>Dikarya</taxon>
        <taxon>Basidiomycota</taxon>
        <taxon>Agaricomycotina</taxon>
        <taxon>Agaricomycetes</taxon>
        <taxon>Agaricomycetidae</taxon>
        <taxon>Agaricales</taxon>
        <taxon>Marasmiineae</taxon>
        <taxon>Mycenaceae</taxon>
        <taxon>Mycena</taxon>
    </lineage>
</organism>
<evidence type="ECO:0000313" key="3">
    <source>
        <dbReference type="Proteomes" id="UP000815677"/>
    </source>
</evidence>
<evidence type="ECO:0000313" key="2">
    <source>
        <dbReference type="EMBL" id="GAT61175.1"/>
    </source>
</evidence>
<proteinExistence type="predicted"/>
<dbReference type="Gene3D" id="3.30.50.10">
    <property type="entry name" value="Erythroid Transcription Factor GATA-1, subunit A"/>
    <property type="match status" value="1"/>
</dbReference>
<sequence length="129" mass="13873">MTHSLRTSLSQADIARLLFGPAYEETATGLNASLATRDDPPAPAPAAAAIEPRPASRRLWVNFADDPPAQAAAARSDVCPTCLTTAPTSWRYGKISQSMVCQPCSVYERRKGTQRTPEMAAVKKGDGRR</sequence>
<gene>
    <name evidence="2" type="ORF">MCHLO_17225</name>
</gene>
<reference evidence="2" key="1">
    <citation type="submission" date="2014-09" db="EMBL/GenBank/DDBJ databases">
        <title>Genome sequence of the luminous mushroom Mycena chlorophos for searching fungal bioluminescence genes.</title>
        <authorList>
            <person name="Tanaka Y."/>
            <person name="Kasuga D."/>
            <person name="Oba Y."/>
            <person name="Hase S."/>
            <person name="Sato K."/>
            <person name="Oba Y."/>
            <person name="Sakakibara Y."/>
        </authorList>
    </citation>
    <scope>NUCLEOTIDE SEQUENCE</scope>
</reference>
<protein>
    <recommendedName>
        <fullName evidence="4">GATA-type domain-containing protein</fullName>
    </recommendedName>
</protein>